<accession>A0AAW6Q6G3</accession>
<proteinExistence type="predicted"/>
<dbReference type="Proteomes" id="UP001176114">
    <property type="component" value="Unassembled WGS sequence"/>
</dbReference>
<protein>
    <submittedName>
        <fullName evidence="3">Uncharacterized protein</fullName>
    </submittedName>
</protein>
<evidence type="ECO:0000256" key="1">
    <source>
        <dbReference type="SAM" id="Coils"/>
    </source>
</evidence>
<feature type="coiled-coil region" evidence="1">
    <location>
        <begin position="177"/>
        <end position="204"/>
    </location>
</feature>
<comment type="caution">
    <text evidence="3">The sequence shown here is derived from an EMBL/GenBank/DDBJ whole genome shotgun (WGS) entry which is preliminary data.</text>
</comment>
<sequence>MKLYFSRRRKVVILAMATTLLSLSLYSINQALVNFDFLSNEVSYSTQAPSIILKNQPNDIGFSSPVANTVFVAPKVETPKEKIENPVKPQIVTPKIEKIEPLPEKVTPKPIRKIQAVESTIPIRTTPARQSPTRTISSRPTISASRPVSQPQVQTRNNSPAVNFGDAAYQRALGLWRKQQDRKIAEVRRERDKYQAEVAEADRVISIIEEH</sequence>
<feature type="compositionally biased region" description="Polar residues" evidence="2">
    <location>
        <begin position="127"/>
        <end position="161"/>
    </location>
</feature>
<dbReference type="RefSeq" id="WP_277446475.1">
    <property type="nucleotide sequence ID" value="NZ_JARPQC010000001.1"/>
</dbReference>
<evidence type="ECO:0000313" key="4">
    <source>
        <dbReference type="Proteomes" id="UP001176114"/>
    </source>
</evidence>
<evidence type="ECO:0000313" key="3">
    <source>
        <dbReference type="EMBL" id="MDF9627455.1"/>
    </source>
</evidence>
<gene>
    <name evidence="3" type="ORF">P5716_00460</name>
</gene>
<reference evidence="3" key="1">
    <citation type="submission" date="2023-03" db="EMBL/GenBank/DDBJ databases">
        <title>Comparative genome analysis of Brazilian Mesomycoplasma ovipneumoniae isolated from healthy and pneumonic sheep.</title>
        <authorList>
            <person name="Gaeta N."/>
            <person name="Timenetsky J."/>
            <person name="Ganda E."/>
            <person name="Gregory L."/>
        </authorList>
    </citation>
    <scope>NUCLEOTIDE SEQUENCE</scope>
    <source>
        <strain evidence="3">USP-SP475</strain>
    </source>
</reference>
<keyword evidence="1" id="KW-0175">Coiled coil</keyword>
<organism evidence="3 4">
    <name type="scientific">Mesomycoplasma ovipneumoniae</name>
    <dbReference type="NCBI Taxonomy" id="29562"/>
    <lineage>
        <taxon>Bacteria</taxon>
        <taxon>Bacillati</taxon>
        <taxon>Mycoplasmatota</taxon>
        <taxon>Mycoplasmoidales</taxon>
        <taxon>Metamycoplasmataceae</taxon>
        <taxon>Mesomycoplasma</taxon>
    </lineage>
</organism>
<dbReference type="EMBL" id="JARPQC010000001">
    <property type="protein sequence ID" value="MDF9627455.1"/>
    <property type="molecule type" value="Genomic_DNA"/>
</dbReference>
<name>A0AAW6Q6G3_9BACT</name>
<feature type="region of interest" description="Disordered" evidence="2">
    <location>
        <begin position="126"/>
        <end position="162"/>
    </location>
</feature>
<evidence type="ECO:0000256" key="2">
    <source>
        <dbReference type="SAM" id="MobiDB-lite"/>
    </source>
</evidence>
<dbReference type="AlphaFoldDB" id="A0AAW6Q6G3"/>